<accession>A0ACC3MPV0</accession>
<gene>
    <name evidence="1" type="ORF">LTR37_015772</name>
</gene>
<organism evidence="1 2">
    <name type="scientific">Vermiconidia calcicola</name>
    <dbReference type="NCBI Taxonomy" id="1690605"/>
    <lineage>
        <taxon>Eukaryota</taxon>
        <taxon>Fungi</taxon>
        <taxon>Dikarya</taxon>
        <taxon>Ascomycota</taxon>
        <taxon>Pezizomycotina</taxon>
        <taxon>Dothideomycetes</taxon>
        <taxon>Dothideomycetidae</taxon>
        <taxon>Mycosphaerellales</taxon>
        <taxon>Extremaceae</taxon>
        <taxon>Vermiconidia</taxon>
    </lineage>
</organism>
<protein>
    <submittedName>
        <fullName evidence="1">Uncharacterized protein</fullName>
    </submittedName>
</protein>
<evidence type="ECO:0000313" key="1">
    <source>
        <dbReference type="EMBL" id="KAK3700800.1"/>
    </source>
</evidence>
<dbReference type="Proteomes" id="UP001281147">
    <property type="component" value="Unassembled WGS sequence"/>
</dbReference>
<sequence>MDANKNTTPYRKCYACKNCQPMFPKPVERSPMTPRTVASPGPKHTCGRNHSRSASTSSTISNSKSKRESATVVTLACKAPQAEPSAASTSGAAETGFANIDDAMARARAKYAENPTLLPKVEQLPQPVPTPEELDVDERLDAANAKCTALLAEVEAQLAAPIVTLLQFSSAGRNDTLAAKEWAQGVEKADQLTDEKTFDSKSLLNEILVLTDEIKQIKQTAVPEDVRIPSTPSSQKTGWLSVVPKETRQWPSKETTSVKTISQGTQTQQAAASALITSTPPSSTKRKETTMKKTDSKPAVENRNGRGKTAQQQGQSNQGWNTLWSFDYNASW</sequence>
<proteinExistence type="predicted"/>
<dbReference type="EMBL" id="JAUTXU010000180">
    <property type="protein sequence ID" value="KAK3700800.1"/>
    <property type="molecule type" value="Genomic_DNA"/>
</dbReference>
<evidence type="ECO:0000313" key="2">
    <source>
        <dbReference type="Proteomes" id="UP001281147"/>
    </source>
</evidence>
<keyword evidence="2" id="KW-1185">Reference proteome</keyword>
<name>A0ACC3MPV0_9PEZI</name>
<reference evidence="1" key="1">
    <citation type="submission" date="2023-07" db="EMBL/GenBank/DDBJ databases">
        <title>Black Yeasts Isolated from many extreme environments.</title>
        <authorList>
            <person name="Coleine C."/>
            <person name="Stajich J.E."/>
            <person name="Selbmann L."/>
        </authorList>
    </citation>
    <scope>NUCLEOTIDE SEQUENCE</scope>
    <source>
        <strain evidence="1">CCFEE 5714</strain>
    </source>
</reference>
<comment type="caution">
    <text evidence="1">The sequence shown here is derived from an EMBL/GenBank/DDBJ whole genome shotgun (WGS) entry which is preliminary data.</text>
</comment>